<accession>A0A075GPU6</accession>
<dbReference type="GO" id="GO:0003723">
    <property type="term" value="F:RNA binding"/>
    <property type="evidence" value="ECO:0007669"/>
    <property type="project" value="UniProtKB-UniRule"/>
</dbReference>
<dbReference type="Pfam" id="PF01985">
    <property type="entry name" value="CRS1_YhbY"/>
    <property type="match status" value="1"/>
</dbReference>
<evidence type="ECO:0000256" key="2">
    <source>
        <dbReference type="PROSITE-ProRule" id="PRU00626"/>
    </source>
</evidence>
<proteinExistence type="predicted"/>
<dbReference type="PANTHER" id="PTHR40065:SF3">
    <property type="entry name" value="RNA-BINDING PROTEIN YHBY"/>
    <property type="match status" value="1"/>
</dbReference>
<dbReference type="InterPro" id="IPR035920">
    <property type="entry name" value="YhbY-like_sf"/>
</dbReference>
<dbReference type="PANTHER" id="PTHR40065">
    <property type="entry name" value="RNA-BINDING PROTEIN YHBY"/>
    <property type="match status" value="1"/>
</dbReference>
<feature type="domain" description="CRM" evidence="3">
    <location>
        <begin position="1"/>
        <end position="88"/>
    </location>
</feature>
<protein>
    <submittedName>
        <fullName evidence="4">Putative RNA-binding protein</fullName>
    </submittedName>
</protein>
<dbReference type="SMART" id="SM01103">
    <property type="entry name" value="CRS1_YhbY"/>
    <property type="match status" value="1"/>
</dbReference>
<dbReference type="InterPro" id="IPR001890">
    <property type="entry name" value="RNA-binding_CRM"/>
</dbReference>
<dbReference type="Gene3D" id="3.30.110.60">
    <property type="entry name" value="YhbY-like"/>
    <property type="match status" value="1"/>
</dbReference>
<dbReference type="EMBL" id="KF900751">
    <property type="protein sequence ID" value="AIF05839.1"/>
    <property type="molecule type" value="Genomic_DNA"/>
</dbReference>
<keyword evidence="1 2" id="KW-0694">RNA-binding</keyword>
<dbReference type="AlphaFoldDB" id="A0A075GPU6"/>
<dbReference type="InterPro" id="IPR051925">
    <property type="entry name" value="RNA-binding_domain"/>
</dbReference>
<dbReference type="PROSITE" id="PS51295">
    <property type="entry name" value="CRM"/>
    <property type="match status" value="1"/>
</dbReference>
<evidence type="ECO:0000256" key="1">
    <source>
        <dbReference type="ARBA" id="ARBA00022884"/>
    </source>
</evidence>
<evidence type="ECO:0000259" key="3">
    <source>
        <dbReference type="PROSITE" id="PS51295"/>
    </source>
</evidence>
<sequence>MTNTEKKLRKQALNPSLEVTIRVGKSGLTESVVDELDSQLKSRTMVKAKLNRGLADDSADRQNLWQMLAEQTSSKLILMRGNIAVFYR</sequence>
<evidence type="ECO:0000313" key="4">
    <source>
        <dbReference type="EMBL" id="AIF05839.1"/>
    </source>
</evidence>
<reference evidence="4" key="1">
    <citation type="journal article" date="2014" name="Genome Biol. Evol.">
        <title>Pangenome evidence for extensive interdomain horizontal transfer affecting lineage core and shell genes in uncultured planktonic thaumarchaeota and euryarchaeota.</title>
        <authorList>
            <person name="Deschamps P."/>
            <person name="Zivanovic Y."/>
            <person name="Moreira D."/>
            <person name="Rodriguez-Valera F."/>
            <person name="Lopez-Garcia P."/>
        </authorList>
    </citation>
    <scope>NUCLEOTIDE SEQUENCE</scope>
</reference>
<organism evidence="4">
    <name type="scientific">uncultured marine group II/III euryarchaeote KM3_187_D06</name>
    <dbReference type="NCBI Taxonomy" id="1457952"/>
    <lineage>
        <taxon>Archaea</taxon>
        <taxon>Methanobacteriati</taxon>
        <taxon>Methanobacteriota</taxon>
        <taxon>environmental samples</taxon>
    </lineage>
</organism>
<dbReference type="SUPFAM" id="SSF75471">
    <property type="entry name" value="YhbY-like"/>
    <property type="match status" value="1"/>
</dbReference>
<name>A0A075GPU6_9EURY</name>